<name>A0A1H0ST09_9ACTN</name>
<dbReference type="PANTHER" id="PTHR34351:SF1">
    <property type="entry name" value="SLR1927 PROTEIN"/>
    <property type="match status" value="1"/>
</dbReference>
<protein>
    <submittedName>
        <fullName evidence="3">Uncharacterized conserved protein, DUF58 family, contains vWF domain</fullName>
    </submittedName>
</protein>
<dbReference type="Proteomes" id="UP000199497">
    <property type="component" value="Unassembled WGS sequence"/>
</dbReference>
<dbReference type="InterPro" id="IPR002881">
    <property type="entry name" value="DUF58"/>
</dbReference>
<evidence type="ECO:0000313" key="3">
    <source>
        <dbReference type="EMBL" id="SDP44881.1"/>
    </source>
</evidence>
<evidence type="ECO:0000256" key="1">
    <source>
        <dbReference type="SAM" id="MobiDB-lite"/>
    </source>
</evidence>
<evidence type="ECO:0000259" key="2">
    <source>
        <dbReference type="Pfam" id="PF01882"/>
    </source>
</evidence>
<gene>
    <name evidence="3" type="ORF">SAMN04487905_104154</name>
</gene>
<dbReference type="EMBL" id="FNJR01000004">
    <property type="protein sequence ID" value="SDP44881.1"/>
    <property type="molecule type" value="Genomic_DNA"/>
</dbReference>
<keyword evidence="4" id="KW-1185">Reference proteome</keyword>
<organism evidence="3 4">
    <name type="scientific">Actinopolyspora xinjiangensis</name>
    <dbReference type="NCBI Taxonomy" id="405564"/>
    <lineage>
        <taxon>Bacteria</taxon>
        <taxon>Bacillati</taxon>
        <taxon>Actinomycetota</taxon>
        <taxon>Actinomycetes</taxon>
        <taxon>Actinopolysporales</taxon>
        <taxon>Actinopolysporaceae</taxon>
        <taxon>Actinopolyspora</taxon>
    </lineage>
</organism>
<sequence length="422" mass="45122">MTVFSGLSIRGRCLLAAAVASAVCALVLDERDLLRVAAFLAALPLFASAVSARGGSGLTAHRELEPRRVEVGATATVRLRLTSRSGTPLGEMRLTDDVPATLGGDARRALHSPTRRKGAFVEYQVHAELRGVHHIGPLRCRAADPFGLSSFSRELLPTTRFTVVPRVFELSGLPNGFGSGAGETGSGNARAGEGADDSTVREYRQGDDIRRVHWKTTARRDELMVRTEERPERGGTTVLLDQRAAAHRGTGKHSSLEWAISASASICSHLRRNGLRPRLVGAGGAPVPEDGRTHPHLSGEAGENLLLEALAALQPSARRELTDGADPAEGQNLVAVLGRTTLTGANELASLRPAGARSLALLLNTERWNTDGRGDEQAAVARRLRDRGWTVVTVDGPVTPVARAWESLCGQSTRPDVLWTER</sequence>
<dbReference type="AlphaFoldDB" id="A0A1H0ST09"/>
<dbReference type="Pfam" id="PF01882">
    <property type="entry name" value="DUF58"/>
    <property type="match status" value="1"/>
</dbReference>
<evidence type="ECO:0000313" key="4">
    <source>
        <dbReference type="Proteomes" id="UP000199497"/>
    </source>
</evidence>
<feature type="region of interest" description="Disordered" evidence="1">
    <location>
        <begin position="177"/>
        <end position="201"/>
    </location>
</feature>
<proteinExistence type="predicted"/>
<dbReference type="PANTHER" id="PTHR34351">
    <property type="entry name" value="SLR1927 PROTEIN-RELATED"/>
    <property type="match status" value="1"/>
</dbReference>
<feature type="domain" description="DUF58" evidence="2">
    <location>
        <begin position="200"/>
        <end position="318"/>
    </location>
</feature>
<dbReference type="STRING" id="405564.SAMN04487905_104154"/>
<accession>A0A1H0ST09</accession>
<reference evidence="4" key="1">
    <citation type="submission" date="2016-10" db="EMBL/GenBank/DDBJ databases">
        <authorList>
            <person name="Varghese N."/>
            <person name="Submissions S."/>
        </authorList>
    </citation>
    <scope>NUCLEOTIDE SEQUENCE [LARGE SCALE GENOMIC DNA]</scope>
    <source>
        <strain evidence="4">DSM 46732</strain>
    </source>
</reference>